<organism evidence="1 2">
    <name type="scientific">Cichorium intybus</name>
    <name type="common">Chicory</name>
    <dbReference type="NCBI Taxonomy" id="13427"/>
    <lineage>
        <taxon>Eukaryota</taxon>
        <taxon>Viridiplantae</taxon>
        <taxon>Streptophyta</taxon>
        <taxon>Embryophyta</taxon>
        <taxon>Tracheophyta</taxon>
        <taxon>Spermatophyta</taxon>
        <taxon>Magnoliopsida</taxon>
        <taxon>eudicotyledons</taxon>
        <taxon>Gunneridae</taxon>
        <taxon>Pentapetalae</taxon>
        <taxon>asterids</taxon>
        <taxon>campanulids</taxon>
        <taxon>Asterales</taxon>
        <taxon>Asteraceae</taxon>
        <taxon>Cichorioideae</taxon>
        <taxon>Cichorieae</taxon>
        <taxon>Cichoriinae</taxon>
        <taxon>Cichorium</taxon>
    </lineage>
</organism>
<name>A0ACB9CSP0_CICIN</name>
<dbReference type="Proteomes" id="UP001055811">
    <property type="component" value="Linkage Group LG05"/>
</dbReference>
<accession>A0ACB9CSP0</accession>
<proteinExistence type="predicted"/>
<sequence length="69" mass="7852">MRYQSGDTVIEVDQSVNQYQILHRRPLLQLNKRSRSVMDSKMYISDEGEASENGSMEMIEISENSGGLV</sequence>
<evidence type="ECO:0000313" key="2">
    <source>
        <dbReference type="Proteomes" id="UP001055811"/>
    </source>
</evidence>
<evidence type="ECO:0000313" key="1">
    <source>
        <dbReference type="EMBL" id="KAI3737314.1"/>
    </source>
</evidence>
<comment type="caution">
    <text evidence="1">The sequence shown here is derived from an EMBL/GenBank/DDBJ whole genome shotgun (WGS) entry which is preliminary data.</text>
</comment>
<reference evidence="2" key="1">
    <citation type="journal article" date="2022" name="Mol. Ecol. Resour.">
        <title>The genomes of chicory, endive, great burdock and yacon provide insights into Asteraceae palaeo-polyploidization history and plant inulin production.</title>
        <authorList>
            <person name="Fan W."/>
            <person name="Wang S."/>
            <person name="Wang H."/>
            <person name="Wang A."/>
            <person name="Jiang F."/>
            <person name="Liu H."/>
            <person name="Zhao H."/>
            <person name="Xu D."/>
            <person name="Zhang Y."/>
        </authorList>
    </citation>
    <scope>NUCLEOTIDE SEQUENCE [LARGE SCALE GENOMIC DNA]</scope>
    <source>
        <strain evidence="2">cv. Punajuju</strain>
    </source>
</reference>
<keyword evidence="2" id="KW-1185">Reference proteome</keyword>
<reference evidence="1 2" key="2">
    <citation type="journal article" date="2022" name="Mol. Ecol. Resour.">
        <title>The genomes of chicory, endive, great burdock and yacon provide insights into Asteraceae paleo-polyploidization history and plant inulin production.</title>
        <authorList>
            <person name="Fan W."/>
            <person name="Wang S."/>
            <person name="Wang H."/>
            <person name="Wang A."/>
            <person name="Jiang F."/>
            <person name="Liu H."/>
            <person name="Zhao H."/>
            <person name="Xu D."/>
            <person name="Zhang Y."/>
        </authorList>
    </citation>
    <scope>NUCLEOTIDE SEQUENCE [LARGE SCALE GENOMIC DNA]</scope>
    <source>
        <strain evidence="2">cv. Punajuju</strain>
        <tissue evidence="1">Leaves</tissue>
    </source>
</reference>
<dbReference type="EMBL" id="CM042013">
    <property type="protein sequence ID" value="KAI3737314.1"/>
    <property type="molecule type" value="Genomic_DNA"/>
</dbReference>
<protein>
    <submittedName>
        <fullName evidence="1">Uncharacterized protein</fullName>
    </submittedName>
</protein>
<gene>
    <name evidence="1" type="ORF">L2E82_27311</name>
</gene>